<evidence type="ECO:0000313" key="2">
    <source>
        <dbReference type="Proteomes" id="UP000240009"/>
    </source>
</evidence>
<evidence type="ECO:0000313" key="1">
    <source>
        <dbReference type="EMBL" id="PQO41277.1"/>
    </source>
</evidence>
<dbReference type="EMBL" id="PUIA01000003">
    <property type="protein sequence ID" value="PQO41277.1"/>
    <property type="molecule type" value="Genomic_DNA"/>
</dbReference>
<protein>
    <submittedName>
        <fullName evidence="1">Uncharacterized protein</fullName>
    </submittedName>
</protein>
<dbReference type="AlphaFoldDB" id="A0A2S8GA23"/>
<dbReference type="RefSeq" id="WP_105349644.1">
    <property type="nucleotide sequence ID" value="NZ_PUIA01000003.1"/>
</dbReference>
<sequence length="71" mass="8154">MYLRLIWDQPPDDGQDEKAAIEAAFRYSPFRLTSPLMKHPRGGYGFHANCRAEDVEAIVQLLRDHNLLSVI</sequence>
<name>A0A2S8GA23_9BACT</name>
<gene>
    <name evidence="1" type="ORF">C5Y96_00770</name>
</gene>
<reference evidence="1 2" key="1">
    <citation type="submission" date="2018-02" db="EMBL/GenBank/DDBJ databases">
        <title>Comparative genomes isolates from brazilian mangrove.</title>
        <authorList>
            <person name="Araujo J.E."/>
            <person name="Taketani R.G."/>
            <person name="Silva M.C.P."/>
            <person name="Loureco M.V."/>
            <person name="Andreote F.D."/>
        </authorList>
    </citation>
    <scope>NUCLEOTIDE SEQUENCE [LARGE SCALE GENOMIC DNA]</scope>
    <source>
        <strain evidence="1 2">HEX-2 MGV</strain>
    </source>
</reference>
<organism evidence="1 2">
    <name type="scientific">Blastopirellula marina</name>
    <dbReference type="NCBI Taxonomy" id="124"/>
    <lineage>
        <taxon>Bacteria</taxon>
        <taxon>Pseudomonadati</taxon>
        <taxon>Planctomycetota</taxon>
        <taxon>Planctomycetia</taxon>
        <taxon>Pirellulales</taxon>
        <taxon>Pirellulaceae</taxon>
        <taxon>Blastopirellula</taxon>
    </lineage>
</organism>
<proteinExistence type="predicted"/>
<accession>A0A2S8GA23</accession>
<comment type="caution">
    <text evidence="1">The sequence shown here is derived from an EMBL/GenBank/DDBJ whole genome shotgun (WGS) entry which is preliminary data.</text>
</comment>
<dbReference type="Proteomes" id="UP000240009">
    <property type="component" value="Unassembled WGS sequence"/>
</dbReference>